<evidence type="ECO:0000256" key="3">
    <source>
        <dbReference type="ARBA" id="ARBA00023082"/>
    </source>
</evidence>
<dbReference type="NCBIfam" id="TIGR02937">
    <property type="entry name" value="sigma70-ECF"/>
    <property type="match status" value="1"/>
</dbReference>
<evidence type="ECO:0000313" key="9">
    <source>
        <dbReference type="EMBL" id="GAA3629038.1"/>
    </source>
</evidence>
<evidence type="ECO:0000256" key="2">
    <source>
        <dbReference type="ARBA" id="ARBA00023015"/>
    </source>
</evidence>
<keyword evidence="10" id="KW-1185">Reference proteome</keyword>
<evidence type="ECO:0000256" key="6">
    <source>
        <dbReference type="SAM" id="MobiDB-lite"/>
    </source>
</evidence>
<keyword evidence="3" id="KW-0731">Sigma factor</keyword>
<dbReference type="PANTHER" id="PTHR43133:SF8">
    <property type="entry name" value="RNA POLYMERASE SIGMA FACTOR HI_1459-RELATED"/>
    <property type="match status" value="1"/>
</dbReference>
<dbReference type="PANTHER" id="PTHR43133">
    <property type="entry name" value="RNA POLYMERASE ECF-TYPE SIGMA FACTO"/>
    <property type="match status" value="1"/>
</dbReference>
<keyword evidence="4" id="KW-0238">DNA-binding</keyword>
<feature type="domain" description="RNA polymerase sigma-70 region 2" evidence="7">
    <location>
        <begin position="43"/>
        <end position="111"/>
    </location>
</feature>
<evidence type="ECO:0000256" key="4">
    <source>
        <dbReference type="ARBA" id="ARBA00023125"/>
    </source>
</evidence>
<name>A0ABP7ABZ7_9ACTN</name>
<dbReference type="InterPro" id="IPR014284">
    <property type="entry name" value="RNA_pol_sigma-70_dom"/>
</dbReference>
<dbReference type="Pfam" id="PF08281">
    <property type="entry name" value="Sigma70_r4_2"/>
    <property type="match status" value="1"/>
</dbReference>
<dbReference type="SUPFAM" id="SSF88659">
    <property type="entry name" value="Sigma3 and sigma4 domains of RNA polymerase sigma factors"/>
    <property type="match status" value="1"/>
</dbReference>
<evidence type="ECO:0000259" key="8">
    <source>
        <dbReference type="Pfam" id="PF08281"/>
    </source>
</evidence>
<keyword evidence="2" id="KW-0805">Transcription regulation</keyword>
<evidence type="ECO:0000256" key="5">
    <source>
        <dbReference type="ARBA" id="ARBA00023163"/>
    </source>
</evidence>
<accession>A0ABP7ABZ7</accession>
<dbReference type="CDD" id="cd06171">
    <property type="entry name" value="Sigma70_r4"/>
    <property type="match status" value="1"/>
</dbReference>
<dbReference type="Proteomes" id="UP001501490">
    <property type="component" value="Unassembled WGS sequence"/>
</dbReference>
<dbReference type="InterPro" id="IPR036388">
    <property type="entry name" value="WH-like_DNA-bd_sf"/>
</dbReference>
<organism evidence="9 10">
    <name type="scientific">Microlunatus ginsengisoli</name>
    <dbReference type="NCBI Taxonomy" id="363863"/>
    <lineage>
        <taxon>Bacteria</taxon>
        <taxon>Bacillati</taxon>
        <taxon>Actinomycetota</taxon>
        <taxon>Actinomycetes</taxon>
        <taxon>Propionibacteriales</taxon>
        <taxon>Propionibacteriaceae</taxon>
        <taxon>Microlunatus</taxon>
    </lineage>
</organism>
<dbReference type="InterPro" id="IPR013324">
    <property type="entry name" value="RNA_pol_sigma_r3/r4-like"/>
</dbReference>
<protein>
    <submittedName>
        <fullName evidence="9">RNA polymerase sigma factor</fullName>
    </submittedName>
</protein>
<dbReference type="Pfam" id="PF04542">
    <property type="entry name" value="Sigma70_r2"/>
    <property type="match status" value="1"/>
</dbReference>
<keyword evidence="5" id="KW-0804">Transcription</keyword>
<sequence length="206" mass="22381">MNGSTSTGPAAIVDSTSAPPRVFSEATVVARAQDGDPAAFEQLVRSYQADLLRLGFRMLSDRGDAQDAVQDTFVLTWRRLPSLLDPQAFRAWIYQLMTRRCLKLLRTRSRRRTSTTGPENPAGTPIAAGSATTGPANAAQTNAMQDALTAALATLPPDQRACWVLHEMHEMTYPAIAYAIGVPVSTVRGRIARARPQLAKGMTAWR</sequence>
<dbReference type="EMBL" id="BAABAB010000023">
    <property type="protein sequence ID" value="GAA3629038.1"/>
    <property type="molecule type" value="Genomic_DNA"/>
</dbReference>
<dbReference type="InterPro" id="IPR013249">
    <property type="entry name" value="RNA_pol_sigma70_r4_t2"/>
</dbReference>
<gene>
    <name evidence="9" type="ORF">GCM10022236_34230</name>
</gene>
<dbReference type="RefSeq" id="WP_344806774.1">
    <property type="nucleotide sequence ID" value="NZ_BAABAB010000023.1"/>
</dbReference>
<feature type="domain" description="RNA polymerase sigma factor 70 region 4 type 2" evidence="8">
    <location>
        <begin position="146"/>
        <end position="195"/>
    </location>
</feature>
<dbReference type="SUPFAM" id="SSF88946">
    <property type="entry name" value="Sigma2 domain of RNA polymerase sigma factors"/>
    <property type="match status" value="1"/>
</dbReference>
<dbReference type="InterPro" id="IPR013325">
    <property type="entry name" value="RNA_pol_sigma_r2"/>
</dbReference>
<comment type="caution">
    <text evidence="9">The sequence shown here is derived from an EMBL/GenBank/DDBJ whole genome shotgun (WGS) entry which is preliminary data.</text>
</comment>
<comment type="similarity">
    <text evidence="1">Belongs to the sigma-70 factor family. ECF subfamily.</text>
</comment>
<evidence type="ECO:0000259" key="7">
    <source>
        <dbReference type="Pfam" id="PF04542"/>
    </source>
</evidence>
<dbReference type="InterPro" id="IPR007627">
    <property type="entry name" value="RNA_pol_sigma70_r2"/>
</dbReference>
<evidence type="ECO:0000256" key="1">
    <source>
        <dbReference type="ARBA" id="ARBA00010641"/>
    </source>
</evidence>
<reference evidence="10" key="1">
    <citation type="journal article" date="2019" name="Int. J. Syst. Evol. Microbiol.">
        <title>The Global Catalogue of Microorganisms (GCM) 10K type strain sequencing project: providing services to taxonomists for standard genome sequencing and annotation.</title>
        <authorList>
            <consortium name="The Broad Institute Genomics Platform"/>
            <consortium name="The Broad Institute Genome Sequencing Center for Infectious Disease"/>
            <person name="Wu L."/>
            <person name="Ma J."/>
        </authorList>
    </citation>
    <scope>NUCLEOTIDE SEQUENCE [LARGE SCALE GENOMIC DNA]</scope>
    <source>
        <strain evidence="10">JCM 16929</strain>
    </source>
</reference>
<evidence type="ECO:0000313" key="10">
    <source>
        <dbReference type="Proteomes" id="UP001501490"/>
    </source>
</evidence>
<proteinExistence type="inferred from homology"/>
<dbReference type="Gene3D" id="1.10.10.10">
    <property type="entry name" value="Winged helix-like DNA-binding domain superfamily/Winged helix DNA-binding domain"/>
    <property type="match status" value="1"/>
</dbReference>
<feature type="region of interest" description="Disordered" evidence="6">
    <location>
        <begin position="107"/>
        <end position="135"/>
    </location>
</feature>
<dbReference type="Gene3D" id="1.10.1740.10">
    <property type="match status" value="1"/>
</dbReference>
<dbReference type="InterPro" id="IPR039425">
    <property type="entry name" value="RNA_pol_sigma-70-like"/>
</dbReference>